<dbReference type="InterPro" id="IPR044824">
    <property type="entry name" value="MAIN-like"/>
</dbReference>
<evidence type="ECO:0000259" key="2">
    <source>
        <dbReference type="Pfam" id="PF10536"/>
    </source>
</evidence>
<gene>
    <name evidence="3" type="ORF">GIB67_034592</name>
</gene>
<dbReference type="GO" id="GO:0010073">
    <property type="term" value="P:meristem maintenance"/>
    <property type="evidence" value="ECO:0007669"/>
    <property type="project" value="InterPro"/>
</dbReference>
<keyword evidence="4" id="KW-1185">Reference proteome</keyword>
<organism evidence="3 4">
    <name type="scientific">Kingdonia uniflora</name>
    <dbReference type="NCBI Taxonomy" id="39325"/>
    <lineage>
        <taxon>Eukaryota</taxon>
        <taxon>Viridiplantae</taxon>
        <taxon>Streptophyta</taxon>
        <taxon>Embryophyta</taxon>
        <taxon>Tracheophyta</taxon>
        <taxon>Spermatophyta</taxon>
        <taxon>Magnoliopsida</taxon>
        <taxon>Ranunculales</taxon>
        <taxon>Circaeasteraceae</taxon>
        <taxon>Kingdonia</taxon>
    </lineage>
</organism>
<sequence length="375" mass="42389">MHMPEGDPHPSTLPGCRGTRDPEYFVTRSRSGRKKRRVKFEDIQPQDIPNPTEDYFPRRCITQLSDGVNHIYYTGNELTVPYDDTWFILSNARQLLPNIDFSHIKSGNVSITHLRTYLTVAVDREDDITITHAFILFMMGHLWFQTANNTVPLGYLAAVNDLDSAAQYYRGSAILASLYHGLDTAVTTGGSITGFVQLLTYWFYEYCRVGHPIVKEEVTDEVHIPLDPPLNMLSHISPVALHEMRQAGFLDYSERMGNIDLFEPTALRVGIKLVVVTPVSVHSLSQDFNLPGEAEGPDPGWHMDGQDESAWGTQRLQEVEDVLAIARRQIDSIDHQLYSHDLQLRRGRNLRVVPLPPEGGARTRQRRSGLQTRGG</sequence>
<feature type="region of interest" description="Disordered" evidence="1">
    <location>
        <begin position="1"/>
        <end position="23"/>
    </location>
</feature>
<proteinExistence type="predicted"/>
<evidence type="ECO:0000256" key="1">
    <source>
        <dbReference type="SAM" id="MobiDB-lite"/>
    </source>
</evidence>
<dbReference type="InterPro" id="IPR019557">
    <property type="entry name" value="AminoTfrase-like_pln_mobile"/>
</dbReference>
<dbReference type="Pfam" id="PF10536">
    <property type="entry name" value="PMD"/>
    <property type="match status" value="1"/>
</dbReference>
<name>A0A7J7MXX4_9MAGN</name>
<feature type="non-terminal residue" evidence="3">
    <location>
        <position position="1"/>
    </location>
</feature>
<feature type="domain" description="Aminotransferase-like plant mobile" evidence="2">
    <location>
        <begin position="109"/>
        <end position="216"/>
    </location>
</feature>
<evidence type="ECO:0000313" key="4">
    <source>
        <dbReference type="Proteomes" id="UP000541444"/>
    </source>
</evidence>
<dbReference type="AlphaFoldDB" id="A0A7J7MXX4"/>
<reference evidence="3 4" key="1">
    <citation type="journal article" date="2020" name="IScience">
        <title>Genome Sequencing of the Endangered Kingdonia uniflora (Circaeasteraceae, Ranunculales) Reveals Potential Mechanisms of Evolutionary Specialization.</title>
        <authorList>
            <person name="Sun Y."/>
            <person name="Deng T."/>
            <person name="Zhang A."/>
            <person name="Moore M.J."/>
            <person name="Landis J.B."/>
            <person name="Lin N."/>
            <person name="Zhang H."/>
            <person name="Zhang X."/>
            <person name="Huang J."/>
            <person name="Zhang X."/>
            <person name="Sun H."/>
            <person name="Wang H."/>
        </authorList>
    </citation>
    <scope>NUCLEOTIDE SEQUENCE [LARGE SCALE GENOMIC DNA]</scope>
    <source>
        <strain evidence="3">TB1705</strain>
        <tissue evidence="3">Leaf</tissue>
    </source>
</reference>
<evidence type="ECO:0000313" key="3">
    <source>
        <dbReference type="EMBL" id="KAF6159630.1"/>
    </source>
</evidence>
<feature type="region of interest" description="Disordered" evidence="1">
    <location>
        <begin position="353"/>
        <end position="375"/>
    </location>
</feature>
<protein>
    <recommendedName>
        <fullName evidence="2">Aminotransferase-like plant mobile domain-containing protein</fullName>
    </recommendedName>
</protein>
<dbReference type="PANTHER" id="PTHR46033">
    <property type="entry name" value="PROTEIN MAIN-LIKE 2"/>
    <property type="match status" value="1"/>
</dbReference>
<dbReference type="Proteomes" id="UP000541444">
    <property type="component" value="Unassembled WGS sequence"/>
</dbReference>
<dbReference type="PANTHER" id="PTHR46033:SF8">
    <property type="entry name" value="PROTEIN MAINTENANCE OF MERISTEMS-LIKE"/>
    <property type="match status" value="1"/>
</dbReference>
<accession>A0A7J7MXX4</accession>
<comment type="caution">
    <text evidence="3">The sequence shown here is derived from an EMBL/GenBank/DDBJ whole genome shotgun (WGS) entry which is preliminary data.</text>
</comment>
<dbReference type="EMBL" id="JACGCM010001189">
    <property type="protein sequence ID" value="KAF6159630.1"/>
    <property type="molecule type" value="Genomic_DNA"/>
</dbReference>